<reference evidence="2 3" key="1">
    <citation type="submission" date="2014-05" db="EMBL/GenBank/DDBJ databases">
        <authorList>
            <person name="Rizzardi K."/>
            <person name="Winiecka-Krusnell J."/>
            <person name="Ramliden M."/>
            <person name="Alm E."/>
            <person name="Andersson S."/>
            <person name="Byfors S."/>
        </authorList>
    </citation>
    <scope>NUCLEOTIDE SEQUENCE [LARGE SCALE GENOMIC DNA]</scope>
    <source>
        <strain evidence="2 3">LEGN</strain>
    </source>
</reference>
<evidence type="ECO:0008006" key="4">
    <source>
        <dbReference type="Google" id="ProtNLM"/>
    </source>
</evidence>
<dbReference type="CDD" id="cd14729">
    <property type="entry name" value="RtxA-like"/>
    <property type="match status" value="1"/>
</dbReference>
<keyword evidence="3" id="KW-1185">Reference proteome</keyword>
<keyword evidence="1" id="KW-0812">Transmembrane</keyword>
<dbReference type="RefSeq" id="WP_052117638.1">
    <property type="nucleotide sequence ID" value="NZ_JNCF01000038.1"/>
</dbReference>
<dbReference type="Gene3D" id="3.40.50.11550">
    <property type="match status" value="1"/>
</dbReference>
<proteinExistence type="predicted"/>
<dbReference type="AlphaFoldDB" id="A0A0A2T5Y3"/>
<dbReference type="Proteomes" id="UP000054422">
    <property type="component" value="Unassembled WGS sequence"/>
</dbReference>
<protein>
    <recommendedName>
        <fullName evidence="4">Haem-binding uptake Tiki superfamily ChaN domain-containing protein</fullName>
    </recommendedName>
</protein>
<dbReference type="OrthoDB" id="5653831at2"/>
<keyword evidence="1" id="KW-1133">Transmembrane helix</keyword>
<feature type="transmembrane region" description="Helical" evidence="1">
    <location>
        <begin position="429"/>
        <end position="450"/>
    </location>
</feature>
<keyword evidence="1" id="KW-0472">Membrane</keyword>
<dbReference type="EMBL" id="JNCF01000038">
    <property type="protein sequence ID" value="KGP62838.1"/>
    <property type="molecule type" value="Genomic_DNA"/>
</dbReference>
<sequence>MVYRPSEYITPSFDQVKDNKYKKFVREITGNPENLRPQPFEEKLRAFYPAREITTPASVNSLPDLLKTNFIVGENHCDRAPKNFLIQNMAKLKEAGYTTLFLEHWYYDDQLEMDDYDPASLSKSEVNQRIEGRLTTLDTGFGILSDRTQNHDNGCRCQTCHYLAGNNFLELVKAAKQCGIRVVGIDTEYTYSEQYDKEHMEYAYGGPTAITQDSFRLKSMNYTATKIIENEMKERPGKWFALIGYCHCYSSEDFSGVPQLTGAKTVLVESEKSLEQVKIEFNGINCIRERKTFWKYNNEMRIINIPYQVKIEAPENHSLPVIEEVVQVKSQETQPEVTIEKKEEREKLVQEFQKRCETQIKRLDSLPKIFNNPYAMEKKRILESAKEVLDNEELSFSDRFSTFREFIDNNRATLTKPHSTIPKDIMKGLLVFVASLFFIVPGVFLGVRFFSPNRMTTTEEQIVKPLSQLAG</sequence>
<comment type="caution">
    <text evidence="2">The sequence shown here is derived from an EMBL/GenBank/DDBJ whole genome shotgun (WGS) entry which is preliminary data.</text>
</comment>
<evidence type="ECO:0000313" key="2">
    <source>
        <dbReference type="EMBL" id="KGP62838.1"/>
    </source>
</evidence>
<accession>A0A0A2T5Y3</accession>
<dbReference type="STRING" id="1498499.EP47_14245"/>
<dbReference type="SUPFAM" id="SSF159501">
    <property type="entry name" value="EreA/ChaN-like"/>
    <property type="match status" value="1"/>
</dbReference>
<evidence type="ECO:0000256" key="1">
    <source>
        <dbReference type="SAM" id="Phobius"/>
    </source>
</evidence>
<gene>
    <name evidence="2" type="ORF">EP47_14245</name>
</gene>
<organism evidence="2 3">
    <name type="scientific">Legionella norrlandica</name>
    <dbReference type="NCBI Taxonomy" id="1498499"/>
    <lineage>
        <taxon>Bacteria</taxon>
        <taxon>Pseudomonadati</taxon>
        <taxon>Pseudomonadota</taxon>
        <taxon>Gammaproteobacteria</taxon>
        <taxon>Legionellales</taxon>
        <taxon>Legionellaceae</taxon>
        <taxon>Legionella</taxon>
    </lineage>
</organism>
<name>A0A0A2T5Y3_9GAMM</name>
<evidence type="ECO:0000313" key="3">
    <source>
        <dbReference type="Proteomes" id="UP000054422"/>
    </source>
</evidence>